<evidence type="ECO:0000313" key="1">
    <source>
        <dbReference type="EMBL" id="GMH24846.1"/>
    </source>
</evidence>
<keyword evidence="2" id="KW-1185">Reference proteome</keyword>
<gene>
    <name evidence="1" type="ORF">Nepgr_026689</name>
</gene>
<dbReference type="Proteomes" id="UP001279734">
    <property type="component" value="Unassembled WGS sequence"/>
</dbReference>
<dbReference type="EMBL" id="BSYO01000028">
    <property type="protein sequence ID" value="GMH24846.1"/>
    <property type="molecule type" value="Genomic_DNA"/>
</dbReference>
<name>A0AAD3TA76_NEPGR</name>
<protein>
    <submittedName>
        <fullName evidence="1">Uncharacterized protein</fullName>
    </submittedName>
</protein>
<organism evidence="1 2">
    <name type="scientific">Nepenthes gracilis</name>
    <name type="common">Slender pitcher plant</name>
    <dbReference type="NCBI Taxonomy" id="150966"/>
    <lineage>
        <taxon>Eukaryota</taxon>
        <taxon>Viridiplantae</taxon>
        <taxon>Streptophyta</taxon>
        <taxon>Embryophyta</taxon>
        <taxon>Tracheophyta</taxon>
        <taxon>Spermatophyta</taxon>
        <taxon>Magnoliopsida</taxon>
        <taxon>eudicotyledons</taxon>
        <taxon>Gunneridae</taxon>
        <taxon>Pentapetalae</taxon>
        <taxon>Caryophyllales</taxon>
        <taxon>Nepenthaceae</taxon>
        <taxon>Nepenthes</taxon>
    </lineage>
</organism>
<evidence type="ECO:0000313" key="2">
    <source>
        <dbReference type="Proteomes" id="UP001279734"/>
    </source>
</evidence>
<accession>A0AAD3TA76</accession>
<sequence>MEEKQPWHLVHLCQRLKESLKRFLTRFITEACRIPQLFDEMKLNAIIATFSVREFFKHLAHQYPKTFREAEAIARAYISTKEANETKRPKCVDCPTVGPVVRKKRNKDDGRF</sequence>
<reference evidence="1" key="1">
    <citation type="submission" date="2023-05" db="EMBL/GenBank/DDBJ databases">
        <title>Nepenthes gracilis genome sequencing.</title>
        <authorList>
            <person name="Fukushima K."/>
        </authorList>
    </citation>
    <scope>NUCLEOTIDE SEQUENCE</scope>
    <source>
        <strain evidence="1">SING2019-196</strain>
    </source>
</reference>
<dbReference type="AlphaFoldDB" id="A0AAD3TA76"/>
<comment type="caution">
    <text evidence="1">The sequence shown here is derived from an EMBL/GenBank/DDBJ whole genome shotgun (WGS) entry which is preliminary data.</text>
</comment>
<proteinExistence type="predicted"/>